<dbReference type="KEGG" id="pdh:B9T62_12020"/>
<feature type="transmembrane region" description="Helical" evidence="6">
    <location>
        <begin position="20"/>
        <end position="40"/>
    </location>
</feature>
<evidence type="ECO:0000256" key="2">
    <source>
        <dbReference type="ARBA" id="ARBA00022475"/>
    </source>
</evidence>
<feature type="transmembrane region" description="Helical" evidence="6">
    <location>
        <begin position="244"/>
        <end position="264"/>
    </location>
</feature>
<dbReference type="PANTHER" id="PTHR30287:SF2">
    <property type="entry name" value="BLL1001 PROTEIN"/>
    <property type="match status" value="1"/>
</dbReference>
<evidence type="ECO:0000256" key="4">
    <source>
        <dbReference type="ARBA" id="ARBA00022989"/>
    </source>
</evidence>
<feature type="transmembrane region" description="Helical" evidence="6">
    <location>
        <begin position="709"/>
        <end position="731"/>
    </location>
</feature>
<feature type="domain" description="ABC3 transporter permease C-terminal" evidence="7">
    <location>
        <begin position="624"/>
        <end position="737"/>
    </location>
</feature>
<dbReference type="Proteomes" id="UP000249890">
    <property type="component" value="Chromosome"/>
</dbReference>
<keyword evidence="2" id="KW-1003">Cell membrane</keyword>
<evidence type="ECO:0000313" key="8">
    <source>
        <dbReference type="EMBL" id="ASA21440.1"/>
    </source>
</evidence>
<evidence type="ECO:0000256" key="6">
    <source>
        <dbReference type="SAM" id="Phobius"/>
    </source>
</evidence>
<dbReference type="AlphaFoldDB" id="A0A2Z2KE98"/>
<evidence type="ECO:0000313" key="9">
    <source>
        <dbReference type="Proteomes" id="UP000249890"/>
    </source>
</evidence>
<name>A0A2Z2KE98_9BACL</name>
<dbReference type="InterPro" id="IPR003838">
    <property type="entry name" value="ABC3_permease_C"/>
</dbReference>
<feature type="transmembrane region" description="Helical" evidence="6">
    <location>
        <begin position="624"/>
        <end position="644"/>
    </location>
</feature>
<evidence type="ECO:0000256" key="3">
    <source>
        <dbReference type="ARBA" id="ARBA00022692"/>
    </source>
</evidence>
<evidence type="ECO:0000256" key="5">
    <source>
        <dbReference type="ARBA" id="ARBA00023136"/>
    </source>
</evidence>
<feature type="transmembrane region" description="Helical" evidence="6">
    <location>
        <begin position="409"/>
        <end position="433"/>
    </location>
</feature>
<keyword evidence="5 6" id="KW-0472">Membrane</keyword>
<evidence type="ECO:0000256" key="1">
    <source>
        <dbReference type="ARBA" id="ARBA00004651"/>
    </source>
</evidence>
<dbReference type="Pfam" id="PF02687">
    <property type="entry name" value="FtsX"/>
    <property type="match status" value="2"/>
</dbReference>
<organism evidence="8 9">
    <name type="scientific">Paenibacillus donghaensis</name>
    <dbReference type="NCBI Taxonomy" id="414771"/>
    <lineage>
        <taxon>Bacteria</taxon>
        <taxon>Bacillati</taxon>
        <taxon>Bacillota</taxon>
        <taxon>Bacilli</taxon>
        <taxon>Bacillales</taxon>
        <taxon>Paenibacillaceae</taxon>
        <taxon>Paenibacillus</taxon>
    </lineage>
</organism>
<evidence type="ECO:0000259" key="7">
    <source>
        <dbReference type="Pfam" id="PF02687"/>
    </source>
</evidence>
<dbReference type="InterPro" id="IPR038766">
    <property type="entry name" value="Membrane_comp_ABC_pdt"/>
</dbReference>
<accession>A0A2Z2KE98</accession>
<dbReference type="GO" id="GO:0005886">
    <property type="term" value="C:plasma membrane"/>
    <property type="evidence" value="ECO:0007669"/>
    <property type="project" value="UniProtKB-SubCell"/>
</dbReference>
<feature type="transmembrane region" description="Helical" evidence="6">
    <location>
        <begin position="291"/>
        <end position="314"/>
    </location>
</feature>
<comment type="subcellular location">
    <subcellularLocation>
        <location evidence="1">Cell membrane</location>
        <topology evidence="1">Multi-pass membrane protein</topology>
    </subcellularLocation>
</comment>
<sequence>MRGLNKQIYSQLRQSRSYAIVLFLIVLLTSLMFFFVQFSIDKNEVKLKGYNLAQKQEQFRFQLSDTPEAELKLEELKQQFVIEERRIKKVTEQGRNLFLMQTPQELNLPYLVEGQLPQRTGEIAVLPQFLELNHKRVGDKLYIGREGYTITGSMYLPDVQAFVPWGEMQQEYASATFVLMQPEDYQAVTAYKRNYYSARAKSGVEAAVSLQKLKDDPEFINFEQSEDTAANSELRHSLESNTSLALSFLVVLSMVTWFIFHMFYKRFLLLHQQEIGVYKALGYTRRQISSVMLRFAVILSAAGALGGLLAGFLASNVLMNMLRSSYSFPYYERGVSAASLALGLLLPVAGTILITLATIVPFMKREPASLLNPVQSNRDNRGVLAALNKLVSLLPEKLRLPFRVVLRRWNALLLSAAAVLLMTTLFIMSYALYQSSNTLIDSQTAGVNYSYDISYSSLQPDALEASAAGRMYYLRQPVELFTESSSTSKPLQMLGLDTDGDLFILLDDKKHPIELENMEGVVVPQAMHVLYGIDAGDQLQFKVSDSTFTASVEAISENGEPDTVYTARPRLVEWLNLPANVHSGLWSKLNTADVQAQVVTSADRQAALQSSAVSNRSSAVMNQVIGLVIGCLLIYLVILLNFQDSLRDMQVLKLLGYRPKEIGRFLLDVYKPLFVVFYLLSLLPAIYITKQILRLISLQTGDYIPFSTSPWMLVLPLVVILLEYTVVVISFQRRVRKASDQESLNVI</sequence>
<dbReference type="EMBL" id="CP021780">
    <property type="protein sequence ID" value="ASA21440.1"/>
    <property type="molecule type" value="Genomic_DNA"/>
</dbReference>
<proteinExistence type="predicted"/>
<keyword evidence="9" id="KW-1185">Reference proteome</keyword>
<dbReference type="RefSeq" id="WP_087915450.1">
    <property type="nucleotide sequence ID" value="NZ_CP021780.1"/>
</dbReference>
<protein>
    <recommendedName>
        <fullName evidence="7">ABC3 transporter permease C-terminal domain-containing protein</fullName>
    </recommendedName>
</protein>
<keyword evidence="3 6" id="KW-0812">Transmembrane</keyword>
<reference evidence="8 9" key="1">
    <citation type="submission" date="2017-06" db="EMBL/GenBank/DDBJ databases">
        <title>Complete genome sequence of Paenibacillus donghaensis KCTC 13049T isolated from East Sea sediment, South Korea.</title>
        <authorList>
            <person name="Jung B.K."/>
            <person name="Hong S.-J."/>
            <person name="Shin J.-H."/>
        </authorList>
    </citation>
    <scope>NUCLEOTIDE SEQUENCE [LARGE SCALE GENOMIC DNA]</scope>
    <source>
        <strain evidence="8 9">KCTC 13049</strain>
    </source>
</reference>
<feature type="transmembrane region" description="Helical" evidence="6">
    <location>
        <begin position="334"/>
        <end position="360"/>
    </location>
</feature>
<gene>
    <name evidence="8" type="ORF">B9T62_12020</name>
</gene>
<feature type="domain" description="ABC3 transporter permease C-terminal" evidence="7">
    <location>
        <begin position="247"/>
        <end position="367"/>
    </location>
</feature>
<dbReference type="PANTHER" id="PTHR30287">
    <property type="entry name" value="MEMBRANE COMPONENT OF PREDICTED ABC SUPERFAMILY METABOLITE UPTAKE TRANSPORTER"/>
    <property type="match status" value="1"/>
</dbReference>
<keyword evidence="4 6" id="KW-1133">Transmembrane helix</keyword>
<feature type="transmembrane region" description="Helical" evidence="6">
    <location>
        <begin position="665"/>
        <end position="689"/>
    </location>
</feature>
<dbReference type="OrthoDB" id="2934570at2"/>